<protein>
    <submittedName>
        <fullName evidence="4">ABC transporter, ATP-binding protein</fullName>
    </submittedName>
    <submittedName>
        <fullName evidence="5">Multidrug ABC transporter ATP-binding protein</fullName>
    </submittedName>
</protein>
<keyword evidence="7" id="KW-1185">Reference proteome</keyword>
<dbReference type="RefSeq" id="WP_055408474.1">
    <property type="nucleotide sequence ID" value="NZ_CP013011.1"/>
</dbReference>
<dbReference type="CDD" id="cd03230">
    <property type="entry name" value="ABC_DR_subfamily_A"/>
    <property type="match status" value="1"/>
</dbReference>
<dbReference type="SMART" id="SM00382">
    <property type="entry name" value="AAA"/>
    <property type="match status" value="1"/>
</dbReference>
<evidence type="ECO:0000313" key="7">
    <source>
        <dbReference type="Proteomes" id="UP000196694"/>
    </source>
</evidence>
<dbReference type="InterPro" id="IPR003593">
    <property type="entry name" value="AAA+_ATPase"/>
</dbReference>
<evidence type="ECO:0000256" key="2">
    <source>
        <dbReference type="ARBA" id="ARBA00022840"/>
    </source>
</evidence>
<dbReference type="GO" id="GO:0016887">
    <property type="term" value="F:ATP hydrolysis activity"/>
    <property type="evidence" value="ECO:0007669"/>
    <property type="project" value="InterPro"/>
</dbReference>
<dbReference type="EMBL" id="NCQP01000001">
    <property type="protein sequence ID" value="OWJ55509.1"/>
    <property type="molecule type" value="Genomic_DNA"/>
</dbReference>
<dbReference type="STRING" id="1273541.Pyrde_0816"/>
<name>A0A0P0N1W5_9CREN</name>
<dbReference type="AlphaFoldDB" id="A0A0P0N1W5"/>
<evidence type="ECO:0000313" key="6">
    <source>
        <dbReference type="Proteomes" id="UP000058613"/>
    </source>
</evidence>
<dbReference type="EMBL" id="CP013011">
    <property type="protein sequence ID" value="ALL00866.1"/>
    <property type="molecule type" value="Genomic_DNA"/>
</dbReference>
<sequence length="252" mass="27977">MSVLVVNDLVKVYPGGVEALRGVSFRVEEGEVFGLVGPNGAGKTTTFRIIATLLKPTSGRVIVDGVDVAKEPLEARKRLVYVPEEVGGYRRLTGYEYLSFVVETFMSARGASRDDIDRALEEAVNLTSLDPDVLSKKRMQEYSKGMKRRVQVAWALAVRPRLAILDEPTSGLDVEASYELRRVIVEYAKSRGVTVLLSSHNMLEVEYVCDRVALIKDGRIIEIGTPREIIEKYGARNLEEAYMNAIAGHREG</sequence>
<dbReference type="InterPro" id="IPR003439">
    <property type="entry name" value="ABC_transporter-like_ATP-bd"/>
</dbReference>
<evidence type="ECO:0000313" key="4">
    <source>
        <dbReference type="EMBL" id="ALL00866.1"/>
    </source>
</evidence>
<reference evidence="4 6" key="1">
    <citation type="submission" date="2015-10" db="EMBL/GenBank/DDBJ databases">
        <title>Complete genome sequence of hyperthermophilic archaeon Pyrodictium delaneyi Su06.</title>
        <authorList>
            <person name="Jung J.-H."/>
            <person name="Lin J."/>
            <person name="Holden J.F."/>
            <person name="Park C.-S."/>
        </authorList>
    </citation>
    <scope>NUCLEOTIDE SEQUENCE [LARGE SCALE GENOMIC DNA]</scope>
    <source>
        <strain evidence="4 6">Su06</strain>
    </source>
</reference>
<dbReference type="Gene3D" id="3.40.50.300">
    <property type="entry name" value="P-loop containing nucleotide triphosphate hydrolases"/>
    <property type="match status" value="1"/>
</dbReference>
<evidence type="ECO:0000313" key="5">
    <source>
        <dbReference type="EMBL" id="OWJ55509.1"/>
    </source>
</evidence>
<reference evidence="5 7" key="2">
    <citation type="submission" date="2017-05" db="EMBL/GenBank/DDBJ databases">
        <title>The draft genome of the hyperthermophilic archaeon 'Pyrodictium delaneyi strain Hulk', an iron and nitrate reducer, reveals the capacity for sulfate reduction.</title>
        <authorList>
            <person name="Demey L.M."/>
            <person name="Miller C."/>
            <person name="Manzella M."/>
            <person name="Reguera G."/>
            <person name="Kashefi K."/>
        </authorList>
    </citation>
    <scope>NUCLEOTIDE SEQUENCE [LARGE SCALE GENOMIC DNA]</scope>
    <source>
        <strain evidence="5 7">Hulk</strain>
    </source>
</reference>
<keyword evidence="2 4" id="KW-0067">ATP-binding</keyword>
<dbReference type="SUPFAM" id="SSF52540">
    <property type="entry name" value="P-loop containing nucleoside triphosphate hydrolases"/>
    <property type="match status" value="1"/>
</dbReference>
<dbReference type="OrthoDB" id="87732at2157"/>
<gene>
    <name evidence="5" type="ORF">Pdsh_01565</name>
    <name evidence="4" type="ORF">Pyrde_0816</name>
</gene>
<dbReference type="Pfam" id="PF00005">
    <property type="entry name" value="ABC_tran"/>
    <property type="match status" value="1"/>
</dbReference>
<dbReference type="KEGG" id="pdl:Pyrde_0816"/>
<evidence type="ECO:0000259" key="3">
    <source>
        <dbReference type="PROSITE" id="PS50893"/>
    </source>
</evidence>
<accession>A0A0P0N1W5</accession>
<dbReference type="Proteomes" id="UP000196694">
    <property type="component" value="Unassembled WGS sequence"/>
</dbReference>
<dbReference type="GeneID" id="26099156"/>
<dbReference type="Proteomes" id="UP000058613">
    <property type="component" value="Chromosome"/>
</dbReference>
<dbReference type="PANTHER" id="PTHR43613:SF1">
    <property type="entry name" value="ABC TRANSPORTER, ATP-BINDING PROTEIN"/>
    <property type="match status" value="1"/>
</dbReference>
<evidence type="ECO:0000256" key="1">
    <source>
        <dbReference type="ARBA" id="ARBA00022741"/>
    </source>
</evidence>
<proteinExistence type="predicted"/>
<dbReference type="GO" id="GO:0005524">
    <property type="term" value="F:ATP binding"/>
    <property type="evidence" value="ECO:0007669"/>
    <property type="project" value="UniProtKB-KW"/>
</dbReference>
<dbReference type="PANTHER" id="PTHR43613">
    <property type="entry name" value="ABC TRANSPORTER, ATP-BINDING PROTEIN"/>
    <property type="match status" value="1"/>
</dbReference>
<dbReference type="InterPro" id="IPR027417">
    <property type="entry name" value="P-loop_NTPase"/>
</dbReference>
<keyword evidence="1" id="KW-0547">Nucleotide-binding</keyword>
<feature type="domain" description="ABC transporter" evidence="3">
    <location>
        <begin position="4"/>
        <end position="242"/>
    </location>
</feature>
<dbReference type="PROSITE" id="PS50893">
    <property type="entry name" value="ABC_TRANSPORTER_2"/>
    <property type="match status" value="1"/>
</dbReference>
<organism evidence="4 6">
    <name type="scientific">Pyrodictium delaneyi</name>
    <dbReference type="NCBI Taxonomy" id="1273541"/>
    <lineage>
        <taxon>Archaea</taxon>
        <taxon>Thermoproteota</taxon>
        <taxon>Thermoprotei</taxon>
        <taxon>Desulfurococcales</taxon>
        <taxon>Pyrodictiaceae</taxon>
        <taxon>Pyrodictium</taxon>
    </lineage>
</organism>